<dbReference type="AlphaFoldDB" id="A0AAD4XEI3"/>
<keyword evidence="6" id="KW-1185">Reference proteome</keyword>
<keyword evidence="4" id="KW-0539">Nucleus</keyword>
<evidence type="ECO:0000256" key="2">
    <source>
        <dbReference type="ARBA" id="ARBA00022574"/>
    </source>
</evidence>
<organism evidence="5 6">
    <name type="scientific">Papaver atlanticum</name>
    <dbReference type="NCBI Taxonomy" id="357466"/>
    <lineage>
        <taxon>Eukaryota</taxon>
        <taxon>Viridiplantae</taxon>
        <taxon>Streptophyta</taxon>
        <taxon>Embryophyta</taxon>
        <taxon>Tracheophyta</taxon>
        <taxon>Spermatophyta</taxon>
        <taxon>Magnoliopsida</taxon>
        <taxon>Ranunculales</taxon>
        <taxon>Papaveraceae</taxon>
        <taxon>Papaveroideae</taxon>
        <taxon>Papaver</taxon>
    </lineage>
</organism>
<comment type="caution">
    <text evidence="5">The sequence shown here is derived from an EMBL/GenBank/DDBJ whole genome shotgun (WGS) entry which is preliminary data.</text>
</comment>
<dbReference type="GO" id="GO:0031080">
    <property type="term" value="C:nuclear pore outer ring"/>
    <property type="evidence" value="ECO:0007669"/>
    <property type="project" value="TreeGrafter"/>
</dbReference>
<comment type="subcellular location">
    <subcellularLocation>
        <location evidence="1">Nucleus</location>
    </subcellularLocation>
</comment>
<gene>
    <name evidence="5" type="ORF">MKW98_013966</name>
</gene>
<evidence type="ECO:0000256" key="4">
    <source>
        <dbReference type="ARBA" id="ARBA00023242"/>
    </source>
</evidence>
<protein>
    <submittedName>
        <fullName evidence="5">Uncharacterized protein</fullName>
    </submittedName>
</protein>
<dbReference type="EMBL" id="JAJJMB010010315">
    <property type="protein sequence ID" value="KAI3909549.1"/>
    <property type="molecule type" value="Genomic_DNA"/>
</dbReference>
<accession>A0AAD4XEI3</accession>
<evidence type="ECO:0000256" key="1">
    <source>
        <dbReference type="ARBA" id="ARBA00004123"/>
    </source>
</evidence>
<keyword evidence="3" id="KW-0677">Repeat</keyword>
<evidence type="ECO:0000313" key="6">
    <source>
        <dbReference type="Proteomes" id="UP001202328"/>
    </source>
</evidence>
<name>A0AAD4XEI3_9MAGN</name>
<sequence length="229" mass="26020">MRLDYKRVFDSHGLVSYTAVQWWDQRKLGGVVSQLKSDRDHGSASGIVLAIDIHPSRKHVWEQPDQWGLGTTDASTTDHQMMMMKHRSRTWAWDKFLPSTYNTTITHIAGWDDQGSWKYIWDCTLNRHSSFTKACLCGKMPSPPLLFPCSNFMNLLDDVIIGCVVGGSSGTVSVWDLLWQQQPILLSIRDGILASSEQGEIRLRFWQRLVQFTALTSTSKTHLLVSVHA</sequence>
<keyword evidence="2" id="KW-0853">WD repeat</keyword>
<proteinExistence type="predicted"/>
<evidence type="ECO:0000256" key="3">
    <source>
        <dbReference type="ARBA" id="ARBA00022737"/>
    </source>
</evidence>
<dbReference type="PANTHER" id="PTHR22652">
    <property type="entry name" value="NUCLEOPORIN NUP43"/>
    <property type="match status" value="1"/>
</dbReference>
<dbReference type="Proteomes" id="UP001202328">
    <property type="component" value="Unassembled WGS sequence"/>
</dbReference>
<reference evidence="5" key="1">
    <citation type="submission" date="2022-04" db="EMBL/GenBank/DDBJ databases">
        <title>A functionally conserved STORR gene fusion in Papaver species that diverged 16.8 million years ago.</title>
        <authorList>
            <person name="Catania T."/>
        </authorList>
    </citation>
    <scope>NUCLEOTIDE SEQUENCE</scope>
    <source>
        <strain evidence="5">S-188037</strain>
    </source>
</reference>
<dbReference type="PANTHER" id="PTHR22652:SF0">
    <property type="entry name" value="NUCLEOPORIN NUP43"/>
    <property type="match status" value="1"/>
</dbReference>
<evidence type="ECO:0000313" key="5">
    <source>
        <dbReference type="EMBL" id="KAI3909549.1"/>
    </source>
</evidence>